<organism evidence="2">
    <name type="scientific">Brachypodium distachyon</name>
    <name type="common">Purple false brome</name>
    <name type="synonym">Trachynia distachya</name>
    <dbReference type="NCBI Taxonomy" id="15368"/>
    <lineage>
        <taxon>Eukaryota</taxon>
        <taxon>Viridiplantae</taxon>
        <taxon>Streptophyta</taxon>
        <taxon>Embryophyta</taxon>
        <taxon>Tracheophyta</taxon>
        <taxon>Spermatophyta</taxon>
        <taxon>Magnoliopsida</taxon>
        <taxon>Liliopsida</taxon>
        <taxon>Poales</taxon>
        <taxon>Poaceae</taxon>
        <taxon>BOP clade</taxon>
        <taxon>Pooideae</taxon>
        <taxon>Stipodae</taxon>
        <taxon>Brachypodieae</taxon>
        <taxon>Brachypodium</taxon>
    </lineage>
</organism>
<dbReference type="Gramene" id="PNT76220">
    <property type="protein sequence ID" value="PNT76220"/>
    <property type="gene ID" value="BRADI_1g45905v3"/>
</dbReference>
<dbReference type="Proteomes" id="UP000008810">
    <property type="component" value="Chromosome 1"/>
</dbReference>
<evidence type="ECO:0000313" key="2">
    <source>
        <dbReference type="EMBL" id="PNT76220.1"/>
    </source>
</evidence>
<feature type="region of interest" description="Disordered" evidence="1">
    <location>
        <begin position="98"/>
        <end position="122"/>
    </location>
</feature>
<protein>
    <submittedName>
        <fullName evidence="2 3">Uncharacterized protein</fullName>
    </submittedName>
</protein>
<keyword evidence="4" id="KW-1185">Reference proteome</keyword>
<dbReference type="InParanoid" id="A0A2K2DPL7"/>
<proteinExistence type="predicted"/>
<accession>A0A2K2DPL7</accession>
<name>A0A2K2DPL7_BRADI</name>
<evidence type="ECO:0000313" key="3">
    <source>
        <dbReference type="EnsemblPlants" id="PNT76220"/>
    </source>
</evidence>
<evidence type="ECO:0000256" key="1">
    <source>
        <dbReference type="SAM" id="MobiDB-lite"/>
    </source>
</evidence>
<evidence type="ECO:0000313" key="4">
    <source>
        <dbReference type="Proteomes" id="UP000008810"/>
    </source>
</evidence>
<sequence>MISAQEEVCRTVEQGVLSSRGLEGFHSVSQIEILHLAPFFTAVTPMPKPNILEPEPPMPNQRRRLKNRSIHSSVCPTSRKGNLPRICSWRKAGGASGVGEYSSHTTVPQLSREDATVQQAPRVGETVRTRPPEAGARSPVVETTCCCCNVLRRRWWRSCHGGILGAETGRETQ</sequence>
<gene>
    <name evidence="2" type="ORF">BRADI_1g45905v3</name>
</gene>
<reference evidence="3" key="3">
    <citation type="submission" date="2018-08" db="UniProtKB">
        <authorList>
            <consortium name="EnsemblPlants"/>
        </authorList>
    </citation>
    <scope>IDENTIFICATION</scope>
    <source>
        <strain evidence="3">cv. Bd21</strain>
    </source>
</reference>
<reference evidence="2 3" key="1">
    <citation type="journal article" date="2010" name="Nature">
        <title>Genome sequencing and analysis of the model grass Brachypodium distachyon.</title>
        <authorList>
            <consortium name="International Brachypodium Initiative"/>
        </authorList>
    </citation>
    <scope>NUCLEOTIDE SEQUENCE [LARGE SCALE GENOMIC DNA]</scope>
    <source>
        <strain evidence="2 3">Bd21</strain>
    </source>
</reference>
<reference evidence="2" key="2">
    <citation type="submission" date="2017-06" db="EMBL/GenBank/DDBJ databases">
        <title>WGS assembly of Brachypodium distachyon.</title>
        <authorList>
            <consortium name="The International Brachypodium Initiative"/>
            <person name="Lucas S."/>
            <person name="Harmon-Smith M."/>
            <person name="Lail K."/>
            <person name="Tice H."/>
            <person name="Grimwood J."/>
            <person name="Bruce D."/>
            <person name="Barry K."/>
            <person name="Shu S."/>
            <person name="Lindquist E."/>
            <person name="Wang M."/>
            <person name="Pitluck S."/>
            <person name="Vogel J.P."/>
            <person name="Garvin D.F."/>
            <person name="Mockler T.C."/>
            <person name="Schmutz J."/>
            <person name="Rokhsar D."/>
            <person name="Bevan M.W."/>
        </authorList>
    </citation>
    <scope>NUCLEOTIDE SEQUENCE</scope>
    <source>
        <strain evidence="2">Bd21</strain>
    </source>
</reference>
<dbReference type="AlphaFoldDB" id="A0A2K2DPL7"/>
<dbReference type="EMBL" id="CM000880">
    <property type="protein sequence ID" value="PNT76220.1"/>
    <property type="molecule type" value="Genomic_DNA"/>
</dbReference>
<dbReference type="EnsemblPlants" id="PNT76220">
    <property type="protein sequence ID" value="PNT76220"/>
    <property type="gene ID" value="BRADI_1g45905v3"/>
</dbReference>